<dbReference type="InterPro" id="IPR002397">
    <property type="entry name" value="Cyt_P450_B"/>
</dbReference>
<comment type="caution">
    <text evidence="8">The sequence shown here is derived from an EMBL/GenBank/DDBJ whole genome shotgun (WGS) entry which is preliminary data.</text>
</comment>
<dbReference type="PROSITE" id="PS00086">
    <property type="entry name" value="CYTOCHROME_P450"/>
    <property type="match status" value="1"/>
</dbReference>
<dbReference type="PANTHER" id="PTHR46696">
    <property type="entry name" value="P450, PUTATIVE (EUROFUNG)-RELATED"/>
    <property type="match status" value="1"/>
</dbReference>
<dbReference type="AlphaFoldDB" id="A0A6I4M8B7"/>
<name>A0A6I4M8B7_9ACTN</name>
<evidence type="ECO:0000313" key="8">
    <source>
        <dbReference type="EMBL" id="MWA01922.1"/>
    </source>
</evidence>
<dbReference type="InterPro" id="IPR017972">
    <property type="entry name" value="Cyt_P450_CS"/>
</dbReference>
<dbReference type="PANTHER" id="PTHR46696:SF6">
    <property type="entry name" value="P450, PUTATIVE (EUROFUNG)-RELATED"/>
    <property type="match status" value="1"/>
</dbReference>
<reference evidence="8" key="1">
    <citation type="submission" date="2019-12" db="EMBL/GenBank/DDBJ databases">
        <title>Actinomadura physcomitrii sp. nov., a novel actinomycete isolated from moss [Physcomitrium sphaericum (Ludw) Fuernr].</title>
        <authorList>
            <person name="Zhuang X."/>
        </authorList>
    </citation>
    <scope>NUCLEOTIDE SEQUENCE [LARGE SCALE GENOMIC DNA]</scope>
    <source>
        <strain evidence="8">LD22</strain>
    </source>
</reference>
<dbReference type="Pfam" id="PF00067">
    <property type="entry name" value="p450"/>
    <property type="match status" value="1"/>
</dbReference>
<evidence type="ECO:0000256" key="4">
    <source>
        <dbReference type="ARBA" id="ARBA00023002"/>
    </source>
</evidence>
<proteinExistence type="inferred from homology"/>
<dbReference type="GO" id="GO:0016705">
    <property type="term" value="F:oxidoreductase activity, acting on paired donors, with incorporation or reduction of molecular oxygen"/>
    <property type="evidence" value="ECO:0007669"/>
    <property type="project" value="InterPro"/>
</dbReference>
<keyword evidence="9" id="KW-1185">Reference proteome</keyword>
<keyword evidence="5 7" id="KW-0408">Iron</keyword>
<keyword evidence="3 7" id="KW-0479">Metal-binding</keyword>
<dbReference type="GO" id="GO:0005506">
    <property type="term" value="F:iron ion binding"/>
    <property type="evidence" value="ECO:0007669"/>
    <property type="project" value="InterPro"/>
</dbReference>
<dbReference type="FunFam" id="1.10.630.10:FF:000018">
    <property type="entry name" value="Cytochrome P450 monooxygenase"/>
    <property type="match status" value="1"/>
</dbReference>
<evidence type="ECO:0000256" key="3">
    <source>
        <dbReference type="ARBA" id="ARBA00022723"/>
    </source>
</evidence>
<evidence type="ECO:0000256" key="7">
    <source>
        <dbReference type="RuleBase" id="RU000461"/>
    </source>
</evidence>
<organism evidence="8 9">
    <name type="scientific">Actinomadura physcomitrii</name>
    <dbReference type="NCBI Taxonomy" id="2650748"/>
    <lineage>
        <taxon>Bacteria</taxon>
        <taxon>Bacillati</taxon>
        <taxon>Actinomycetota</taxon>
        <taxon>Actinomycetes</taxon>
        <taxon>Streptosporangiales</taxon>
        <taxon>Thermomonosporaceae</taxon>
        <taxon>Actinomadura</taxon>
    </lineage>
</organism>
<dbReference type="EMBL" id="WBMS02000011">
    <property type="protein sequence ID" value="MWA01922.1"/>
    <property type="molecule type" value="Genomic_DNA"/>
</dbReference>
<accession>A0A6I4M8B7</accession>
<sequence>MSTDTAVRWDPYDQSLVADPYPTYRRMREEAPLYYNDEHDFYAVSRFADCESGLPDWRTFTSGRGGILELIKSGVRIPPGTLIFEDPPLHDIHRRLLVRVFTPRRIAALEPLVRRFCARTLDPLAGERRFDLIAEVSAEMPMRVIGMLLGIPEADQAAIRDSADEHLRTEAGSGIDYSGETHFTNETFADYLEWRRDHPSDDLMTQLLNTRFEDENGVTRTLTRDEVLTYVTVLAGAGNETTGRLVGWIASTLARHPDQRRELVDDPSLIPNAIEEILRYEPPGPFIARYVAKDVEMHGRTVPAGSAILFIVASANRDEARYPGGESFDIHRTVGQQLTFGLGAHYCLGAALARLEGRIALEEMLKRFPAWDVDWDAARMAQTSTVRGWETLPLVIDGREA</sequence>
<dbReference type="SUPFAM" id="SSF48264">
    <property type="entry name" value="Cytochrome P450"/>
    <property type="match status" value="1"/>
</dbReference>
<evidence type="ECO:0000256" key="1">
    <source>
        <dbReference type="ARBA" id="ARBA00010617"/>
    </source>
</evidence>
<evidence type="ECO:0000256" key="5">
    <source>
        <dbReference type="ARBA" id="ARBA00023004"/>
    </source>
</evidence>
<protein>
    <submittedName>
        <fullName evidence="8">Cytochrome P450</fullName>
    </submittedName>
</protein>
<gene>
    <name evidence="8" type="ORF">F8568_016390</name>
</gene>
<dbReference type="CDD" id="cd11078">
    <property type="entry name" value="CYP130-like"/>
    <property type="match status" value="1"/>
</dbReference>
<dbReference type="RefSeq" id="WP_151594402.1">
    <property type="nucleotide sequence ID" value="NZ_WBMS02000011.1"/>
</dbReference>
<comment type="similarity">
    <text evidence="1 7">Belongs to the cytochrome P450 family.</text>
</comment>
<keyword evidence="6 7" id="KW-0503">Monooxygenase</keyword>
<dbReference type="PRINTS" id="PR00385">
    <property type="entry name" value="P450"/>
</dbReference>
<dbReference type="GO" id="GO:0004497">
    <property type="term" value="F:monooxygenase activity"/>
    <property type="evidence" value="ECO:0007669"/>
    <property type="project" value="UniProtKB-KW"/>
</dbReference>
<evidence type="ECO:0000313" key="9">
    <source>
        <dbReference type="Proteomes" id="UP000462055"/>
    </source>
</evidence>
<evidence type="ECO:0000256" key="2">
    <source>
        <dbReference type="ARBA" id="ARBA00022617"/>
    </source>
</evidence>
<dbReference type="InterPro" id="IPR001128">
    <property type="entry name" value="Cyt_P450"/>
</dbReference>
<dbReference type="InterPro" id="IPR036396">
    <property type="entry name" value="Cyt_P450_sf"/>
</dbReference>
<evidence type="ECO:0000256" key="6">
    <source>
        <dbReference type="ARBA" id="ARBA00023033"/>
    </source>
</evidence>
<dbReference type="Proteomes" id="UP000462055">
    <property type="component" value="Unassembled WGS sequence"/>
</dbReference>
<dbReference type="Gene3D" id="1.10.630.10">
    <property type="entry name" value="Cytochrome P450"/>
    <property type="match status" value="1"/>
</dbReference>
<keyword evidence="4 7" id="KW-0560">Oxidoreductase</keyword>
<dbReference type="GO" id="GO:0020037">
    <property type="term" value="F:heme binding"/>
    <property type="evidence" value="ECO:0007669"/>
    <property type="project" value="InterPro"/>
</dbReference>
<dbReference type="PRINTS" id="PR00359">
    <property type="entry name" value="BP450"/>
</dbReference>
<keyword evidence="2 7" id="KW-0349">Heme</keyword>